<dbReference type="InterPro" id="IPR032710">
    <property type="entry name" value="NTF2-like_dom_sf"/>
</dbReference>
<gene>
    <name evidence="2" type="ORF">U6A24_14755</name>
</gene>
<evidence type="ECO:0000313" key="3">
    <source>
        <dbReference type="Proteomes" id="UP001327027"/>
    </source>
</evidence>
<name>A0ABU5ZXZ8_9FLAO</name>
<dbReference type="SUPFAM" id="SSF54427">
    <property type="entry name" value="NTF2-like"/>
    <property type="match status" value="1"/>
</dbReference>
<keyword evidence="3" id="KW-1185">Reference proteome</keyword>
<dbReference type="Gene3D" id="3.10.450.50">
    <property type="match status" value="1"/>
</dbReference>
<comment type="caution">
    <text evidence="2">The sequence shown here is derived from an EMBL/GenBank/DDBJ whole genome shotgun (WGS) entry which is preliminary data.</text>
</comment>
<dbReference type="EMBL" id="JAYKLX010000006">
    <property type="protein sequence ID" value="MEB3346736.1"/>
    <property type="molecule type" value="Genomic_DNA"/>
</dbReference>
<dbReference type="InterPro" id="IPR037401">
    <property type="entry name" value="SnoaL-like"/>
</dbReference>
<dbReference type="Pfam" id="PF12680">
    <property type="entry name" value="SnoaL_2"/>
    <property type="match status" value="1"/>
</dbReference>
<accession>A0ABU5ZXZ8</accession>
<sequence length="129" mass="14651">MNIEHPNIAVLQKFDPTNIAGSSDVIALDAVFHYFNPRLPDVHGDYVGVEGFKSFFKKIEKQTNEAFKVNLVSATPIGNELVVIHRKHETPFEGENITVDVVVVWRIVDSKIVEVWDIPSIYHHDIKSK</sequence>
<reference evidence="2 3" key="1">
    <citation type="journal article" date="2013" name="Int. J. Syst. Evol. Microbiol.">
        <title>Aquimarina gracilis sp. nov., isolated from the gut microflora of a mussel, Mytilus coruscus, and emended description of Aquimarina spongiae.</title>
        <authorList>
            <person name="Park S.C."/>
            <person name="Choe H.N."/>
            <person name="Baik K.S."/>
            <person name="Seong C.N."/>
        </authorList>
    </citation>
    <scope>NUCLEOTIDE SEQUENCE [LARGE SCALE GENOMIC DNA]</scope>
    <source>
        <strain evidence="2 3">PSC32</strain>
    </source>
</reference>
<evidence type="ECO:0000259" key="1">
    <source>
        <dbReference type="Pfam" id="PF12680"/>
    </source>
</evidence>
<organism evidence="2 3">
    <name type="scientific">Aquimarina gracilis</name>
    <dbReference type="NCBI Taxonomy" id="874422"/>
    <lineage>
        <taxon>Bacteria</taxon>
        <taxon>Pseudomonadati</taxon>
        <taxon>Bacteroidota</taxon>
        <taxon>Flavobacteriia</taxon>
        <taxon>Flavobacteriales</taxon>
        <taxon>Flavobacteriaceae</taxon>
        <taxon>Aquimarina</taxon>
    </lineage>
</organism>
<evidence type="ECO:0000313" key="2">
    <source>
        <dbReference type="EMBL" id="MEB3346736.1"/>
    </source>
</evidence>
<dbReference type="RefSeq" id="WP_324180762.1">
    <property type="nucleotide sequence ID" value="NZ_BAABAW010000006.1"/>
</dbReference>
<proteinExistence type="predicted"/>
<feature type="domain" description="SnoaL-like" evidence="1">
    <location>
        <begin position="14"/>
        <end position="115"/>
    </location>
</feature>
<dbReference type="Proteomes" id="UP001327027">
    <property type="component" value="Unassembled WGS sequence"/>
</dbReference>
<protein>
    <submittedName>
        <fullName evidence="2">Nuclear transport factor 2 family protein</fullName>
    </submittedName>
</protein>